<accession>A0A914QHL6</accession>
<dbReference type="WBParaSite" id="PDA_v2.g31091.t1">
    <property type="protein sequence ID" value="PDA_v2.g31091.t1"/>
    <property type="gene ID" value="PDA_v2.g31091"/>
</dbReference>
<keyword evidence="1" id="KW-1185">Reference proteome</keyword>
<sequence length="172" mass="19815">MSKQSPYIAKLAEYCMTLSCHPLLVANTRLEGTKVFDPIPIDTLYKIGADLINYAIKKCEKKEFSPWYAYGVKTNGVIPALSYNGISLFEHNVLTVPFYLYAPGNILRAQEDLKNRKKPTSVDFLNPTFDRFLKNYENARLTRTQHEKETQTDVLNCNKQRQSTGSQYAYHY</sequence>
<protein>
    <submittedName>
        <fullName evidence="2">Uncharacterized protein</fullName>
    </submittedName>
</protein>
<reference evidence="2" key="1">
    <citation type="submission" date="2022-11" db="UniProtKB">
        <authorList>
            <consortium name="WormBaseParasite"/>
        </authorList>
    </citation>
    <scope>IDENTIFICATION</scope>
</reference>
<evidence type="ECO:0000313" key="1">
    <source>
        <dbReference type="Proteomes" id="UP000887578"/>
    </source>
</evidence>
<proteinExistence type="predicted"/>
<organism evidence="1 2">
    <name type="scientific">Panagrolaimus davidi</name>
    <dbReference type="NCBI Taxonomy" id="227884"/>
    <lineage>
        <taxon>Eukaryota</taxon>
        <taxon>Metazoa</taxon>
        <taxon>Ecdysozoa</taxon>
        <taxon>Nematoda</taxon>
        <taxon>Chromadorea</taxon>
        <taxon>Rhabditida</taxon>
        <taxon>Tylenchina</taxon>
        <taxon>Panagrolaimomorpha</taxon>
        <taxon>Panagrolaimoidea</taxon>
        <taxon>Panagrolaimidae</taxon>
        <taxon>Panagrolaimus</taxon>
    </lineage>
</organism>
<evidence type="ECO:0000313" key="2">
    <source>
        <dbReference type="WBParaSite" id="PDA_v2.g31091.t1"/>
    </source>
</evidence>
<dbReference type="Proteomes" id="UP000887578">
    <property type="component" value="Unplaced"/>
</dbReference>
<name>A0A914QHL6_9BILA</name>
<dbReference type="AlphaFoldDB" id="A0A914QHL6"/>